<evidence type="ECO:0000313" key="1">
    <source>
        <dbReference type="EMBL" id="KRL81813.1"/>
    </source>
</evidence>
<dbReference type="Proteomes" id="UP000051048">
    <property type="component" value="Unassembled WGS sequence"/>
</dbReference>
<name>A0A0R1TTV4_9LACO</name>
<gene>
    <name evidence="1" type="ORF">FC36_GL001408</name>
</gene>
<accession>A0A0R1TTV4</accession>
<dbReference type="NCBIfam" id="NF047561">
    <property type="entry name" value="orf58_phage_fam"/>
    <property type="match status" value="1"/>
</dbReference>
<dbReference type="EMBL" id="AZFH01000031">
    <property type="protein sequence ID" value="KRL81813.1"/>
    <property type="molecule type" value="Genomic_DNA"/>
</dbReference>
<protein>
    <submittedName>
        <fullName evidence="1">Uncharacterized protein</fullName>
    </submittedName>
</protein>
<dbReference type="AlphaFoldDB" id="A0A0R1TTV4"/>
<dbReference type="OrthoDB" id="2339486at2"/>
<organism evidence="1 2">
    <name type="scientific">Ligilactobacillus equi DSM 15833 = JCM 10991</name>
    <dbReference type="NCBI Taxonomy" id="1423740"/>
    <lineage>
        <taxon>Bacteria</taxon>
        <taxon>Bacillati</taxon>
        <taxon>Bacillota</taxon>
        <taxon>Bacilli</taxon>
        <taxon>Lactobacillales</taxon>
        <taxon>Lactobacillaceae</taxon>
        <taxon>Ligilactobacillus</taxon>
    </lineage>
</organism>
<reference evidence="1 2" key="1">
    <citation type="journal article" date="2015" name="Genome Announc.">
        <title>Expanding the biotechnology potential of lactobacilli through comparative genomics of 213 strains and associated genera.</title>
        <authorList>
            <person name="Sun Z."/>
            <person name="Harris H.M."/>
            <person name="McCann A."/>
            <person name="Guo C."/>
            <person name="Argimon S."/>
            <person name="Zhang W."/>
            <person name="Yang X."/>
            <person name="Jeffery I.B."/>
            <person name="Cooney J.C."/>
            <person name="Kagawa T.F."/>
            <person name="Liu W."/>
            <person name="Song Y."/>
            <person name="Salvetti E."/>
            <person name="Wrobel A."/>
            <person name="Rasinkangas P."/>
            <person name="Parkhill J."/>
            <person name="Rea M.C."/>
            <person name="O'Sullivan O."/>
            <person name="Ritari J."/>
            <person name="Douillard F.P."/>
            <person name="Paul Ross R."/>
            <person name="Yang R."/>
            <person name="Briner A.E."/>
            <person name="Felis G.E."/>
            <person name="de Vos W.M."/>
            <person name="Barrangou R."/>
            <person name="Klaenhammer T.R."/>
            <person name="Caufield P.W."/>
            <person name="Cui Y."/>
            <person name="Zhang H."/>
            <person name="O'Toole P.W."/>
        </authorList>
    </citation>
    <scope>NUCLEOTIDE SEQUENCE [LARGE SCALE GENOMIC DNA]</scope>
    <source>
        <strain evidence="1 2">DSM 15833</strain>
    </source>
</reference>
<dbReference type="RefSeq" id="WP_025021130.1">
    <property type="nucleotide sequence ID" value="NZ_AZFH01000031.1"/>
</dbReference>
<evidence type="ECO:0000313" key="2">
    <source>
        <dbReference type="Proteomes" id="UP000051048"/>
    </source>
</evidence>
<proteinExistence type="predicted"/>
<comment type="caution">
    <text evidence="1">The sequence shown here is derived from an EMBL/GenBank/DDBJ whole genome shotgun (WGS) entry which is preliminary data.</text>
</comment>
<dbReference type="PATRIC" id="fig|1423740.3.peg.1517"/>
<sequence>MAKAQYGFECKVVVTTKNSRLTYEYNKGSKAIEIHFTVPFSTDTEKQITEITLYNINPGHFNSIKQGDKVELYAGYNGDVGLLMKGTVFRTTNPVLDDVDTAYTLRVLEGTDYTKLPKINVTYAKGTMASTIIKDVARRANISLNYMNINHDKAYNDGYTADGHPLEVLETVAEETKTSLFYLRGQLTFAFIFNGRNTEVFNLNTGTGLIGSPTSASRDDDWQDYDDNDGLGNWSFEVESILNYRLTTFTRVELKSKYLNHGMYVINGEHSFDGEEARTKFEGIEN</sequence>
<dbReference type="STRING" id="1423740.FC36_GL001408"/>